<evidence type="ECO:0000313" key="6">
    <source>
        <dbReference type="Proteomes" id="UP000887560"/>
    </source>
</evidence>
<dbReference type="SUPFAM" id="SSF90096">
    <property type="entry name" value="Subunits of heterodimeric actin filament capping protein Capz"/>
    <property type="match status" value="1"/>
</dbReference>
<keyword evidence="6" id="KW-1185">Reference proteome</keyword>
<dbReference type="GO" id="GO:0051015">
    <property type="term" value="F:actin filament binding"/>
    <property type="evidence" value="ECO:0007669"/>
    <property type="project" value="TreeGrafter"/>
</dbReference>
<dbReference type="GO" id="GO:0051016">
    <property type="term" value="P:barbed-end actin filament capping"/>
    <property type="evidence" value="ECO:0007669"/>
    <property type="project" value="UniProtKB-UniRule"/>
</dbReference>
<dbReference type="PROSITE" id="PS00749">
    <property type="entry name" value="F_ACTIN_CAPPING_A_2"/>
    <property type="match status" value="1"/>
</dbReference>
<comment type="similarity">
    <text evidence="1 5">Belongs to the F-actin-capping protein alpha subunit family.</text>
</comment>
<dbReference type="Gene3D" id="3.30.1140.60">
    <property type="entry name" value="F-actin capping protein, alpha subunit"/>
    <property type="match status" value="1"/>
</dbReference>
<dbReference type="InterPro" id="IPR042276">
    <property type="entry name" value="CapZ_alpha/beta_2"/>
</dbReference>
<dbReference type="Pfam" id="PF01267">
    <property type="entry name" value="F-actin_cap_A"/>
    <property type="match status" value="1"/>
</dbReference>
<accession>A0A915NE94</accession>
<protein>
    <recommendedName>
        <fullName evidence="2 5">F-actin-capping protein subunit alpha</fullName>
    </recommendedName>
</protein>
<dbReference type="GO" id="GO:0030863">
    <property type="term" value="C:cortical cytoskeleton"/>
    <property type="evidence" value="ECO:0007669"/>
    <property type="project" value="TreeGrafter"/>
</dbReference>
<dbReference type="AlphaFoldDB" id="A0A915NE94"/>
<organism evidence="6 7">
    <name type="scientific">Meloidogyne floridensis</name>
    <dbReference type="NCBI Taxonomy" id="298350"/>
    <lineage>
        <taxon>Eukaryota</taxon>
        <taxon>Metazoa</taxon>
        <taxon>Ecdysozoa</taxon>
        <taxon>Nematoda</taxon>
        <taxon>Chromadorea</taxon>
        <taxon>Rhabditida</taxon>
        <taxon>Tylenchina</taxon>
        <taxon>Tylenchomorpha</taxon>
        <taxon>Tylenchoidea</taxon>
        <taxon>Meloidogynidae</taxon>
        <taxon>Meloidogyninae</taxon>
        <taxon>Meloidogyne</taxon>
    </lineage>
</organism>
<dbReference type="WBParaSite" id="scf7180000417625.g1531">
    <property type="protein sequence ID" value="scf7180000417625.g1531"/>
    <property type="gene ID" value="scf7180000417625.g1531"/>
</dbReference>
<keyword evidence="3 5" id="KW-0117">Actin capping</keyword>
<comment type="function">
    <text evidence="5">F-actin-capping proteins bind in a Ca(2+)-independent manner to the fast growing ends of actin filaments (barbed end) thereby blocking the exchange of subunits at these ends. Unlike other capping proteins (such as gelsolin and severin), these proteins do not sever actin filaments.</text>
</comment>
<dbReference type="PRINTS" id="PR00191">
    <property type="entry name" value="FACTINCAPA"/>
</dbReference>
<dbReference type="InterPro" id="IPR002189">
    <property type="entry name" value="CapZ_alpha"/>
</dbReference>
<proteinExistence type="inferred from homology"/>
<evidence type="ECO:0000256" key="1">
    <source>
        <dbReference type="ARBA" id="ARBA00010479"/>
    </source>
</evidence>
<dbReference type="InterPro" id="IPR042489">
    <property type="entry name" value="CapZ_alpha_1"/>
</dbReference>
<name>A0A915NE94_9BILA</name>
<evidence type="ECO:0000256" key="2">
    <source>
        <dbReference type="ARBA" id="ARBA00014038"/>
    </source>
</evidence>
<dbReference type="PROSITE" id="PS00748">
    <property type="entry name" value="F_ACTIN_CAPPING_A_1"/>
    <property type="match status" value="1"/>
</dbReference>
<dbReference type="Gene3D" id="3.90.1150.210">
    <property type="entry name" value="F-actin capping protein, beta subunit"/>
    <property type="match status" value="1"/>
</dbReference>
<dbReference type="GO" id="GO:0008290">
    <property type="term" value="C:F-actin capping protein complex"/>
    <property type="evidence" value="ECO:0007669"/>
    <property type="project" value="UniProtKB-UniRule"/>
</dbReference>
<dbReference type="GO" id="GO:0030036">
    <property type="term" value="P:actin cytoskeleton organization"/>
    <property type="evidence" value="ECO:0007669"/>
    <property type="project" value="TreeGrafter"/>
</dbReference>
<dbReference type="PANTHER" id="PTHR10653">
    <property type="entry name" value="F-ACTIN-CAPPING PROTEIN SUBUNIT ALPHA"/>
    <property type="match status" value="1"/>
</dbReference>
<dbReference type="Proteomes" id="UP000887560">
    <property type="component" value="Unplaced"/>
</dbReference>
<reference evidence="7" key="1">
    <citation type="submission" date="2022-11" db="UniProtKB">
        <authorList>
            <consortium name="WormBaseParasite"/>
        </authorList>
    </citation>
    <scope>IDENTIFICATION</scope>
</reference>
<dbReference type="InterPro" id="IPR017865">
    <property type="entry name" value="F-actin_cap_asu_CS"/>
</dbReference>
<evidence type="ECO:0000256" key="4">
    <source>
        <dbReference type="ARBA" id="ARBA00023203"/>
    </source>
</evidence>
<keyword evidence="4 5" id="KW-0009">Actin-binding</keyword>
<comment type="subunit">
    <text evidence="5">Heterodimer of an alpha and a beta subunit.</text>
</comment>
<evidence type="ECO:0000256" key="5">
    <source>
        <dbReference type="RuleBase" id="RU365077"/>
    </source>
</evidence>
<evidence type="ECO:0000256" key="3">
    <source>
        <dbReference type="ARBA" id="ARBA00022467"/>
    </source>
</evidence>
<dbReference type="InterPro" id="IPR037282">
    <property type="entry name" value="CapZ_alpha/beta"/>
</dbReference>
<dbReference type="PANTHER" id="PTHR10653:SF0">
    <property type="entry name" value="F-ACTIN-CAPPING PROTEIN SUBUNIT ALPHA"/>
    <property type="match status" value="1"/>
</dbReference>
<evidence type="ECO:0000313" key="7">
    <source>
        <dbReference type="WBParaSite" id="scf7180000417625.g1531"/>
    </source>
</evidence>
<sequence length="294" mass="33629">MIGAELSDAEKTKIASDIVLQSPPGEFNEVFNDVRTLLNDDTLLDKGCLEAVKQYNKSQFVTVKLDGVEQSVGSFKCRGRISDFSCLSSNFSVVVTLVTEHNELSDGRFVDPKSQKTFKYDHLRKEAVEVHPVGSKELDDKHEQWRKTLQKEVDEYVHEHFYKTGVAAVFTPLHKEKTIILWRSEWHLPLFDGKATTHKCTGKLRLQVHYYEDGNVQLISEKDLSVDADKESSAKDIIQAICEAESAYQIAIQESQSSMESTFKTLRRQLPVTRSKLDWLKCHSYRIMQDVKPQ</sequence>